<dbReference type="Proteomes" id="UP000298327">
    <property type="component" value="Unassembled WGS sequence"/>
</dbReference>
<gene>
    <name evidence="1" type="ORF">EVG20_g5901</name>
</gene>
<proteinExistence type="predicted"/>
<dbReference type="OrthoDB" id="2269034at2759"/>
<name>A0A4Y9YPS4_9AGAM</name>
<dbReference type="EMBL" id="SEOQ01000369">
    <property type="protein sequence ID" value="TFY64546.1"/>
    <property type="molecule type" value="Genomic_DNA"/>
</dbReference>
<protein>
    <submittedName>
        <fullName evidence="1">Uncharacterized protein</fullName>
    </submittedName>
</protein>
<evidence type="ECO:0000313" key="1">
    <source>
        <dbReference type="EMBL" id="TFY64546.1"/>
    </source>
</evidence>
<accession>A0A4Y9YPS4</accession>
<sequence length="917" mass="101235">MIGLTTAFSALSNIKEINLAVDSPTLIPIIEQYFEDAPRLEILKLAVTGHNGRMLRLPENTFEGSIGRLSTLVLSHCCPPSSVSVYQHLLYLEIRLPKHSAPPLEIIAGYTPSMEQLLTILDSAPTLQTLTLAKACPPVPEQVKARKISRIVTPHCLLHAPAPPGDHLGFGQMHPTGPGSPRLPEVLDWLLTPYTSREPFVRPIRTLSTCLTASEAVDLTIATYDTDLDPLRVSIDTYPPRFKLTLESSLQECQDQTTSLCTALPVDSVDTLILAGAHFATVNWWHRTFGHMKSVRTVLSDNPRSAGQLLPALAAGMTPYTPDVDLPILFPALKTLAYRSVGSFATLTEFLRDIRRRAEVDFPIENIHILDCCREDPIREELAQVVSRESLETDDRLTIHEQKRQPNIMARCGPPQTRGNRRHHLRTREIAYERVEEQLCELAGVVRLLKVRRNSLLPISRLPAEILGHVFFLIAMDDSNIDDPVASIVGSRAIAAQVRTAITHVCHQWRTIALSHSALWTNVVCITTREESAETLSRSGNLPLVLSGIIDHGPRSSRQAQAIRTGLTALARIEDLALFTTSSAMELLGLESFGPAPQLVSLRLDCQNDSVVHLPSTVFGEGHLRLPRLTRLVLIDCSLSWDMPISSNLVHLELQMQGHAPASITGFADKPTQDQLYCILKAATRLKTLILVHTCPSQPPHVSFKQSQVPRLPHLESLMLRGHPVDVACVYANLHMPATVTVALQLGFIHNLGVQGAGFGESLSWLCMRDYRSRVSDHDAISLAASAAFTANMLSITAADIESPGEEMLNTKLQLSTISGLPGSQSTPTAYREIAASRPFHTLEFQFCRDQHDEVLQVLSIACLYLPLSIIHTLSVEGSRLQTKDSWDPMFTNSQYGGSIHTLYLDSLSEKLLDLPH</sequence>
<dbReference type="Gene3D" id="1.20.1280.50">
    <property type="match status" value="1"/>
</dbReference>
<comment type="caution">
    <text evidence="1">The sequence shown here is derived from an EMBL/GenBank/DDBJ whole genome shotgun (WGS) entry which is preliminary data.</text>
</comment>
<evidence type="ECO:0000313" key="2">
    <source>
        <dbReference type="Proteomes" id="UP000298327"/>
    </source>
</evidence>
<dbReference type="AlphaFoldDB" id="A0A4Y9YPS4"/>
<dbReference type="SUPFAM" id="SSF52047">
    <property type="entry name" value="RNI-like"/>
    <property type="match status" value="1"/>
</dbReference>
<feature type="non-terminal residue" evidence="1">
    <location>
        <position position="917"/>
    </location>
</feature>
<reference evidence="1 2" key="1">
    <citation type="submission" date="2019-02" db="EMBL/GenBank/DDBJ databases">
        <title>Genome sequencing of the rare red list fungi Dentipellis fragilis.</title>
        <authorList>
            <person name="Buettner E."/>
            <person name="Kellner H."/>
        </authorList>
    </citation>
    <scope>NUCLEOTIDE SEQUENCE [LARGE SCALE GENOMIC DNA]</scope>
    <source>
        <strain evidence="1 2">DSM 105465</strain>
    </source>
</reference>
<organism evidence="1 2">
    <name type="scientific">Dentipellis fragilis</name>
    <dbReference type="NCBI Taxonomy" id="205917"/>
    <lineage>
        <taxon>Eukaryota</taxon>
        <taxon>Fungi</taxon>
        <taxon>Dikarya</taxon>
        <taxon>Basidiomycota</taxon>
        <taxon>Agaricomycotina</taxon>
        <taxon>Agaricomycetes</taxon>
        <taxon>Russulales</taxon>
        <taxon>Hericiaceae</taxon>
        <taxon>Dentipellis</taxon>
    </lineage>
</organism>
<keyword evidence="2" id="KW-1185">Reference proteome</keyword>